<dbReference type="GO" id="GO:0009409">
    <property type="term" value="P:response to cold"/>
    <property type="evidence" value="ECO:0007669"/>
    <property type="project" value="InterPro"/>
</dbReference>
<evidence type="ECO:0000313" key="2">
    <source>
        <dbReference type="EMBL" id="KAK9994452.1"/>
    </source>
</evidence>
<proteinExistence type="predicted"/>
<feature type="compositionally biased region" description="Polar residues" evidence="1">
    <location>
        <begin position="100"/>
        <end position="111"/>
    </location>
</feature>
<dbReference type="InterPro" id="IPR044678">
    <property type="entry name" value="COR27/28"/>
</dbReference>
<sequence length="145" mass="16725">MDSSWKTGSWTNEKHFHFLNSMEASFVRTMFDNNNNNNYNNNDPILRLDRYLPDSSDSTLDLKKHRNKKLVNQGVGDMGNNVKGARAKLYGKTDKRTRRVSSQPSIPPQDQVNLTTHLCNIHDQIWGGSDQMFKLTHLKVSILNY</sequence>
<keyword evidence="3" id="KW-1185">Reference proteome</keyword>
<feature type="region of interest" description="Disordered" evidence="1">
    <location>
        <begin position="92"/>
        <end position="111"/>
    </location>
</feature>
<protein>
    <submittedName>
        <fullName evidence="2">Uncharacterized protein</fullName>
    </submittedName>
</protein>
<gene>
    <name evidence="2" type="ORF">SO802_024155</name>
</gene>
<comment type="caution">
    <text evidence="2">The sequence shown here is derived from an EMBL/GenBank/DDBJ whole genome shotgun (WGS) entry which is preliminary data.</text>
</comment>
<organism evidence="2 3">
    <name type="scientific">Lithocarpus litseifolius</name>
    <dbReference type="NCBI Taxonomy" id="425828"/>
    <lineage>
        <taxon>Eukaryota</taxon>
        <taxon>Viridiplantae</taxon>
        <taxon>Streptophyta</taxon>
        <taxon>Embryophyta</taxon>
        <taxon>Tracheophyta</taxon>
        <taxon>Spermatophyta</taxon>
        <taxon>Magnoliopsida</taxon>
        <taxon>eudicotyledons</taxon>
        <taxon>Gunneridae</taxon>
        <taxon>Pentapetalae</taxon>
        <taxon>rosids</taxon>
        <taxon>fabids</taxon>
        <taxon>Fagales</taxon>
        <taxon>Fagaceae</taxon>
        <taxon>Lithocarpus</taxon>
    </lineage>
</organism>
<accession>A0AAW2C8M2</accession>
<dbReference type="Proteomes" id="UP001459277">
    <property type="component" value="Unassembled WGS sequence"/>
</dbReference>
<reference evidence="2 3" key="1">
    <citation type="submission" date="2024-01" db="EMBL/GenBank/DDBJ databases">
        <title>A telomere-to-telomere, gap-free genome of sweet tea (Lithocarpus litseifolius).</title>
        <authorList>
            <person name="Zhou J."/>
        </authorList>
    </citation>
    <scope>NUCLEOTIDE SEQUENCE [LARGE SCALE GENOMIC DNA]</scope>
    <source>
        <strain evidence="2">Zhou-2022a</strain>
        <tissue evidence="2">Leaf</tissue>
    </source>
</reference>
<evidence type="ECO:0000256" key="1">
    <source>
        <dbReference type="SAM" id="MobiDB-lite"/>
    </source>
</evidence>
<evidence type="ECO:0000313" key="3">
    <source>
        <dbReference type="Proteomes" id="UP001459277"/>
    </source>
</evidence>
<dbReference type="GO" id="GO:0042752">
    <property type="term" value="P:regulation of circadian rhythm"/>
    <property type="evidence" value="ECO:0007669"/>
    <property type="project" value="InterPro"/>
</dbReference>
<dbReference type="PANTHER" id="PTHR33676:SF15">
    <property type="entry name" value="OS02G0674233 PROTEIN"/>
    <property type="match status" value="1"/>
</dbReference>
<dbReference type="PANTHER" id="PTHR33676">
    <property type="entry name" value="COLD REGULATED PROTEIN 27"/>
    <property type="match status" value="1"/>
</dbReference>
<dbReference type="AlphaFoldDB" id="A0AAW2C8M2"/>
<dbReference type="EMBL" id="JAZDWU010000008">
    <property type="protein sequence ID" value="KAK9994452.1"/>
    <property type="molecule type" value="Genomic_DNA"/>
</dbReference>
<name>A0AAW2C8M2_9ROSI</name>